<evidence type="ECO:0000313" key="2">
    <source>
        <dbReference type="Proteomes" id="UP001501570"/>
    </source>
</evidence>
<dbReference type="RefSeq" id="WP_345631341.1">
    <property type="nucleotide sequence ID" value="NZ_BAABJQ010000010.1"/>
</dbReference>
<dbReference type="Proteomes" id="UP001501570">
    <property type="component" value="Unassembled WGS sequence"/>
</dbReference>
<sequence length="111" mass="12139">MTDNPLDRDLEEMIGTPQLADAVKRSLQRLKGGAAGPELAEMARELLSGGTDLRSVARTSAYADPISQGIQQYKRWEADLSPDERQRLMGDAQAAIYGDDEQTTESRTTGL</sequence>
<dbReference type="EMBL" id="BAABJQ010000010">
    <property type="protein sequence ID" value="GAA5188209.1"/>
    <property type="molecule type" value="Genomic_DNA"/>
</dbReference>
<organism evidence="1 2">
    <name type="scientific">Rugosimonospora acidiphila</name>
    <dbReference type="NCBI Taxonomy" id="556531"/>
    <lineage>
        <taxon>Bacteria</taxon>
        <taxon>Bacillati</taxon>
        <taxon>Actinomycetota</taxon>
        <taxon>Actinomycetes</taxon>
        <taxon>Micromonosporales</taxon>
        <taxon>Micromonosporaceae</taxon>
        <taxon>Rugosimonospora</taxon>
    </lineage>
</organism>
<proteinExistence type="predicted"/>
<keyword evidence="2" id="KW-1185">Reference proteome</keyword>
<gene>
    <name evidence="1" type="ORF">GCM10023322_38330</name>
</gene>
<comment type="caution">
    <text evidence="1">The sequence shown here is derived from an EMBL/GenBank/DDBJ whole genome shotgun (WGS) entry which is preliminary data.</text>
</comment>
<name>A0ABP9RVW0_9ACTN</name>
<protein>
    <submittedName>
        <fullName evidence="1">Uncharacterized protein</fullName>
    </submittedName>
</protein>
<reference evidence="2" key="1">
    <citation type="journal article" date="2019" name="Int. J. Syst. Evol. Microbiol.">
        <title>The Global Catalogue of Microorganisms (GCM) 10K type strain sequencing project: providing services to taxonomists for standard genome sequencing and annotation.</title>
        <authorList>
            <consortium name="The Broad Institute Genomics Platform"/>
            <consortium name="The Broad Institute Genome Sequencing Center for Infectious Disease"/>
            <person name="Wu L."/>
            <person name="Ma J."/>
        </authorList>
    </citation>
    <scope>NUCLEOTIDE SEQUENCE [LARGE SCALE GENOMIC DNA]</scope>
    <source>
        <strain evidence="2">JCM 18304</strain>
    </source>
</reference>
<evidence type="ECO:0000313" key="1">
    <source>
        <dbReference type="EMBL" id="GAA5188209.1"/>
    </source>
</evidence>
<accession>A0ABP9RVW0</accession>